<protein>
    <recommendedName>
        <fullName evidence="5">Nucleoporin Nup54 alpha-helical domain-containing protein</fullName>
    </recommendedName>
</protein>
<comment type="caution">
    <text evidence="3">The sequence shown here is derived from an EMBL/GenBank/DDBJ whole genome shotgun (WGS) entry which is preliminary data.</text>
</comment>
<dbReference type="AlphaFoldDB" id="A0A5A8EAB3"/>
<evidence type="ECO:0008006" key="5">
    <source>
        <dbReference type="Google" id="ProtNLM"/>
    </source>
</evidence>
<organism evidence="3 4">
    <name type="scientific">Cafeteria roenbergensis</name>
    <name type="common">Marine flagellate</name>
    <dbReference type="NCBI Taxonomy" id="33653"/>
    <lineage>
        <taxon>Eukaryota</taxon>
        <taxon>Sar</taxon>
        <taxon>Stramenopiles</taxon>
        <taxon>Bigyra</taxon>
        <taxon>Opalozoa</taxon>
        <taxon>Bicosoecida</taxon>
        <taxon>Cafeteriaceae</taxon>
        <taxon>Cafeteria</taxon>
    </lineage>
</organism>
<feature type="region of interest" description="Disordered" evidence="2">
    <location>
        <begin position="351"/>
        <end position="382"/>
    </location>
</feature>
<keyword evidence="1" id="KW-0175">Coiled coil</keyword>
<reference evidence="3 4" key="1">
    <citation type="submission" date="2019-07" db="EMBL/GenBank/DDBJ databases">
        <title>Genomes of Cafeteria roenbergensis.</title>
        <authorList>
            <person name="Fischer M.G."/>
            <person name="Hackl T."/>
            <person name="Roman M."/>
        </authorList>
    </citation>
    <scope>NUCLEOTIDE SEQUENCE [LARGE SCALE GENOMIC DNA]</scope>
    <source>
        <strain evidence="3 4">E4-10P</strain>
    </source>
</reference>
<sequence length="562" mass="56377">MAWGTAATNPFATAATTNPFAPAGATATNPFAAPTSAGNAFAPAQPAAQPARATAIASLAFRDTRMADLQKESPYDYFRFLKLGLDIEEQERARSLLPSSWGLRAPIDQARKALDRLSATLATAESELSAVRQRVEALEGTAHRDMDEASRLLAVVTNESSEMSLPTRPMRHFVAEMEEACAQLARRVEDLDGTLRFQADTGRTAAGASSTTLVPYGGAASDARGAAAGGGASTSNALALASSGAGMGVTTTASAVASSYARGGTALDISGALVPVSGPRGRTVAAHAPLPSHGLALASTSGAGAGLSAPGQGLTTAIQAHHRAILRVAGGSVGRLVERMDELKDTFRAVRRQRESARRSRHGTSAGGLSGRDLQELDADPFDARRRAKREEMKRQAEDERRILCGEDPSAVEAAVAHAYGPAPTAAGGATQQPAGQAPAANAASANPFAAPATSAANPFATGATAANPFATGATAANPFAAPAATAANPFAAPAATAANPFAAPAATAANPFAAPAATAANPFAAPAATAANPFGTAAAAPVTTVNAFAAPAAPANPFGAF</sequence>
<accession>A0A5A8EAB3</accession>
<name>A0A5A8EAB3_CAFRO</name>
<evidence type="ECO:0000313" key="4">
    <source>
        <dbReference type="Proteomes" id="UP000322899"/>
    </source>
</evidence>
<evidence type="ECO:0000313" key="3">
    <source>
        <dbReference type="EMBL" id="KAA0172920.1"/>
    </source>
</evidence>
<evidence type="ECO:0000256" key="2">
    <source>
        <dbReference type="SAM" id="MobiDB-lite"/>
    </source>
</evidence>
<gene>
    <name evidence="3" type="ORF">FNF27_05557</name>
</gene>
<dbReference type="EMBL" id="VLTO01000040">
    <property type="protein sequence ID" value="KAA0172920.1"/>
    <property type="molecule type" value="Genomic_DNA"/>
</dbReference>
<evidence type="ECO:0000256" key="1">
    <source>
        <dbReference type="SAM" id="Coils"/>
    </source>
</evidence>
<proteinExistence type="predicted"/>
<dbReference type="Proteomes" id="UP000322899">
    <property type="component" value="Unassembled WGS sequence"/>
</dbReference>
<feature type="coiled-coil region" evidence="1">
    <location>
        <begin position="107"/>
        <end position="141"/>
    </location>
</feature>